<keyword evidence="3" id="KW-1185">Reference proteome</keyword>
<feature type="region of interest" description="Disordered" evidence="1">
    <location>
        <begin position="291"/>
        <end position="360"/>
    </location>
</feature>
<dbReference type="AlphaFoldDB" id="A0A8H5FTS2"/>
<dbReference type="Proteomes" id="UP000559027">
    <property type="component" value="Unassembled WGS sequence"/>
</dbReference>
<dbReference type="OrthoDB" id="3066725at2759"/>
<feature type="compositionally biased region" description="Low complexity" evidence="1">
    <location>
        <begin position="205"/>
        <end position="215"/>
    </location>
</feature>
<sequence>MMASLTKAKVVYGAKIRRQSAPPSFSIDRTGLKIQEIPPELCHLTGDALATPFPPIALGGYIKYYKAHPEQFESFSSDVWGQEQVKFEEEVPESPRDIKRRRRASSASILLGPLLSHMPKPSPSSETPPKSHLFHIRTSSSPPESTPSPTSPDPPFIPLRSKRRRFLSIIPEASRETMRTEVGESISLPSSPRKSRVISYPSAIPTTPTKTSLNTTPILTLSLNVSPSERSSSLPQSNPVRSVSLSSGGSLRRKKRQVLRTPSVEKDFARSARELFGFGRKEISAVAISRENSNGSDVTEEDSSLSPTVSVSTALTSILDTPSLPPSPSSPTKLGENDRLSPSSQDLPKGTTVGSEIAPSTTPLRCSLELNLKHSCLTSSDKGSDSDANSSPTVSTPPTSFTGGGLLDDVDLRRFVVLDLDDDEDGNRDSWASYTTAKSCLEPSLPMVLEADESSPEVGILKVELGVVTAEV</sequence>
<name>A0A8H5FTS2_9AGAR</name>
<dbReference type="EMBL" id="JAACJO010000018">
    <property type="protein sequence ID" value="KAF5348881.1"/>
    <property type="molecule type" value="Genomic_DNA"/>
</dbReference>
<feature type="compositionally biased region" description="Polar residues" evidence="1">
    <location>
        <begin position="304"/>
        <end position="314"/>
    </location>
</feature>
<feature type="region of interest" description="Disordered" evidence="1">
    <location>
        <begin position="176"/>
        <end position="215"/>
    </location>
</feature>
<protein>
    <submittedName>
        <fullName evidence="2">Uncharacterized protein</fullName>
    </submittedName>
</protein>
<evidence type="ECO:0000313" key="3">
    <source>
        <dbReference type="Proteomes" id="UP000559027"/>
    </source>
</evidence>
<evidence type="ECO:0000313" key="2">
    <source>
        <dbReference type="EMBL" id="KAF5348881.1"/>
    </source>
</evidence>
<feature type="region of interest" description="Disordered" evidence="1">
    <location>
        <begin position="227"/>
        <end position="263"/>
    </location>
</feature>
<feature type="compositionally biased region" description="Polar residues" evidence="1">
    <location>
        <begin position="378"/>
        <end position="389"/>
    </location>
</feature>
<proteinExistence type="predicted"/>
<reference evidence="2 3" key="1">
    <citation type="journal article" date="2020" name="ISME J.">
        <title>Uncovering the hidden diversity of litter-decomposition mechanisms in mushroom-forming fungi.</title>
        <authorList>
            <person name="Floudas D."/>
            <person name="Bentzer J."/>
            <person name="Ahren D."/>
            <person name="Johansson T."/>
            <person name="Persson P."/>
            <person name="Tunlid A."/>
        </authorList>
    </citation>
    <scope>NUCLEOTIDE SEQUENCE [LARGE SCALE GENOMIC DNA]</scope>
    <source>
        <strain evidence="2 3">CBS 146.42</strain>
    </source>
</reference>
<comment type="caution">
    <text evidence="2">The sequence shown here is derived from an EMBL/GenBank/DDBJ whole genome shotgun (WGS) entry which is preliminary data.</text>
</comment>
<organism evidence="2 3">
    <name type="scientific">Leucocoprinus leucothites</name>
    <dbReference type="NCBI Taxonomy" id="201217"/>
    <lineage>
        <taxon>Eukaryota</taxon>
        <taxon>Fungi</taxon>
        <taxon>Dikarya</taxon>
        <taxon>Basidiomycota</taxon>
        <taxon>Agaricomycotina</taxon>
        <taxon>Agaricomycetes</taxon>
        <taxon>Agaricomycetidae</taxon>
        <taxon>Agaricales</taxon>
        <taxon>Agaricineae</taxon>
        <taxon>Agaricaceae</taxon>
        <taxon>Leucocoprinus</taxon>
    </lineage>
</organism>
<feature type="region of interest" description="Disordered" evidence="1">
    <location>
        <begin position="378"/>
        <end position="403"/>
    </location>
</feature>
<feature type="compositionally biased region" description="Low complexity" evidence="1">
    <location>
        <begin position="227"/>
        <end position="250"/>
    </location>
</feature>
<evidence type="ECO:0000256" key="1">
    <source>
        <dbReference type="SAM" id="MobiDB-lite"/>
    </source>
</evidence>
<gene>
    <name evidence="2" type="ORF">D9756_009794</name>
</gene>
<feature type="region of interest" description="Disordered" evidence="1">
    <location>
        <begin position="110"/>
        <end position="160"/>
    </location>
</feature>
<accession>A0A8H5FTS2</accession>
<feature type="compositionally biased region" description="Low complexity" evidence="1">
    <location>
        <begin position="390"/>
        <end position="401"/>
    </location>
</feature>
<feature type="compositionally biased region" description="Pro residues" evidence="1">
    <location>
        <begin position="144"/>
        <end position="157"/>
    </location>
</feature>
<feature type="compositionally biased region" description="Polar residues" evidence="1">
    <location>
        <begin position="340"/>
        <end position="360"/>
    </location>
</feature>